<dbReference type="GO" id="GO:0005634">
    <property type="term" value="C:nucleus"/>
    <property type="evidence" value="ECO:0007669"/>
    <property type="project" value="UniProtKB-SubCell"/>
</dbReference>
<feature type="region of interest" description="Disordered" evidence="3">
    <location>
        <begin position="92"/>
        <end position="117"/>
    </location>
</feature>
<dbReference type="GeneID" id="3254221"/>
<dbReference type="SMART" id="SM00066">
    <property type="entry name" value="GAL4"/>
    <property type="match status" value="1"/>
</dbReference>
<dbReference type="GO" id="GO:0008270">
    <property type="term" value="F:zinc ion binding"/>
    <property type="evidence" value="ECO:0007669"/>
    <property type="project" value="InterPro"/>
</dbReference>
<evidence type="ECO:0000313" key="5">
    <source>
        <dbReference type="EMBL" id="AAW46068.2"/>
    </source>
</evidence>
<accession>Q55LD9</accession>
<dbReference type="InterPro" id="IPR001138">
    <property type="entry name" value="Zn2Cys6_DnaBD"/>
</dbReference>
<dbReference type="AlphaFoldDB" id="Q5KA49"/>
<feature type="region of interest" description="Disordered" evidence="3">
    <location>
        <begin position="1"/>
        <end position="34"/>
    </location>
</feature>
<dbReference type="OrthoDB" id="5419315at2759"/>
<sequence>MAAKSSSEETTLTRSIVEDRSSARTSGLDRIRQRKAHSRSRKGCLVCRQRHKRCDENFVDGSCDRCRRSGFQCVQRPGEERLKYVNLLAGKASDSETPSAGPSTETASTTAIPYSPPRDVTVSSTDLSEFISSLFQPFDTNQGSDRNNLENGVPPTTIPTWPTTSASTLSQLPLSTGESIGPGPKFLFPGEVLPASLSLNDPQNTVDNQPPPRVSVTGQDWLSGALADDMDLYAACLIGQLRFAATSKEGEKHLPVEEPPSTTSYGSSILDIVEGYRRYQGTWLPKESELADPHSFRNPPYGLGGVREDNSLNVNPSQFSLADALASVCDLQVYNFTVAGCAASYGPLLIGESIVKAVFGPQPIIIDLNGAYTDQAGLVTFAQADIGHCICTKQRRPLFTLMPYDSNKVTNSEMFLGVPSRAHHFLSDICMLSVEDHVDPSKLAELEQSLKASFDDPLIPVIWSRAAMITLYQRLHNVGPLHPTIRAMSWDILLDLPPQPCRKSEIFPLFLAGAAAILETQRAAVRQRWVKAPEKGFEEGLSFLEDLWAHVDKTGHTVSWLDYLEEKGGALAFF</sequence>
<evidence type="ECO:0000313" key="6">
    <source>
        <dbReference type="Proteomes" id="UP000002149"/>
    </source>
</evidence>
<feature type="compositionally biased region" description="Polar residues" evidence="3">
    <location>
        <begin position="1"/>
        <end position="14"/>
    </location>
</feature>
<feature type="compositionally biased region" description="Polar residues" evidence="3">
    <location>
        <begin position="95"/>
        <end position="112"/>
    </location>
</feature>
<dbReference type="PROSITE" id="PS00463">
    <property type="entry name" value="ZN2_CY6_FUNGAL_1"/>
    <property type="match status" value="1"/>
</dbReference>
<feature type="compositionally biased region" description="Basic and acidic residues" evidence="3">
    <location>
        <begin position="16"/>
        <end position="31"/>
    </location>
</feature>
<dbReference type="EMBL" id="AE017350">
    <property type="protein sequence ID" value="AAW46068.2"/>
    <property type="molecule type" value="Genomic_DNA"/>
</dbReference>
<dbReference type="InParanoid" id="Q5KA49"/>
<dbReference type="CDD" id="cd00067">
    <property type="entry name" value="GAL4"/>
    <property type="match status" value="1"/>
</dbReference>
<feature type="compositionally biased region" description="Polar residues" evidence="3">
    <location>
        <begin position="139"/>
        <end position="150"/>
    </location>
</feature>
<feature type="compositionally biased region" description="Low complexity" evidence="3">
    <location>
        <begin position="154"/>
        <end position="164"/>
    </location>
</feature>
<keyword evidence="6" id="KW-1185">Reference proteome</keyword>
<evidence type="ECO:0000259" key="4">
    <source>
        <dbReference type="PROSITE" id="PS50048"/>
    </source>
</evidence>
<reference evidence="5 6" key="1">
    <citation type="journal article" date="2005" name="Science">
        <title>The genome of the basidiomycetous yeast and human pathogen Cryptococcus neoformans.</title>
        <authorList>
            <person name="Loftus B.J."/>
            <person name="Fung E."/>
            <person name="Roncaglia P."/>
            <person name="Rowley D."/>
            <person name="Amedeo P."/>
            <person name="Bruno D."/>
            <person name="Vamathevan J."/>
            <person name="Miranda M."/>
            <person name="Anderson I.J."/>
            <person name="Fraser J.A."/>
            <person name="Allen J.E."/>
            <person name="Bosdet I.E."/>
            <person name="Brent M.R."/>
            <person name="Chiu R."/>
            <person name="Doering T.L."/>
            <person name="Donlin M.J."/>
            <person name="D'Souza C.A."/>
            <person name="Fox D.S."/>
            <person name="Grinberg V."/>
            <person name="Fu J."/>
            <person name="Fukushima M."/>
            <person name="Haas B.J."/>
            <person name="Huang J.C."/>
            <person name="Janbon G."/>
            <person name="Jones S.J."/>
            <person name="Koo H.L."/>
            <person name="Krzywinski M.I."/>
            <person name="Kwon-Chung J.K."/>
            <person name="Lengeler K.B."/>
            <person name="Maiti R."/>
            <person name="Marra M.A."/>
            <person name="Marra R.E."/>
            <person name="Mathewson C.A."/>
            <person name="Mitchell T.G."/>
            <person name="Pertea M."/>
            <person name="Riggs F.R."/>
            <person name="Salzberg S.L."/>
            <person name="Schein J.E."/>
            <person name="Shvartsbeyn A."/>
            <person name="Shin H."/>
            <person name="Shumway M."/>
            <person name="Specht C.A."/>
            <person name="Suh B.B."/>
            <person name="Tenney A."/>
            <person name="Utterback T.R."/>
            <person name="Wickes B.L."/>
            <person name="Wortman J.R."/>
            <person name="Wye N.H."/>
            <person name="Kronstad J.W."/>
            <person name="Lodge J.K."/>
            <person name="Heitman J."/>
            <person name="Davis R.W."/>
            <person name="Fraser C.M."/>
            <person name="Hyman R.W."/>
        </authorList>
    </citation>
    <scope>NUCLEOTIDE SEQUENCE [LARGE SCALE GENOMIC DNA]</scope>
    <source>
        <strain evidence="6">JEC21 / ATCC MYA-565</strain>
    </source>
</reference>
<dbReference type="PROSITE" id="PS50048">
    <property type="entry name" value="ZN2_CY6_FUNGAL_2"/>
    <property type="match status" value="1"/>
</dbReference>
<dbReference type="VEuPathDB" id="FungiDB:CNJ03080"/>
<organism evidence="5 6">
    <name type="scientific">Cryptococcus deneoformans (strain JEC21 / ATCC MYA-565)</name>
    <name type="common">Cryptococcus neoformans var. neoformans serotype D</name>
    <dbReference type="NCBI Taxonomy" id="214684"/>
    <lineage>
        <taxon>Eukaryota</taxon>
        <taxon>Fungi</taxon>
        <taxon>Dikarya</taxon>
        <taxon>Basidiomycota</taxon>
        <taxon>Agaricomycotina</taxon>
        <taxon>Tremellomycetes</taxon>
        <taxon>Tremellales</taxon>
        <taxon>Cryptococcaceae</taxon>
        <taxon>Cryptococcus</taxon>
        <taxon>Cryptococcus neoformans species complex</taxon>
    </lineage>
</organism>
<dbReference type="Gene3D" id="4.10.240.10">
    <property type="entry name" value="Zn(2)-C6 fungal-type DNA-binding domain"/>
    <property type="match status" value="1"/>
</dbReference>
<keyword evidence="2" id="KW-0539">Nucleus</keyword>
<name>Q5KA49_CRYD1</name>
<feature type="region of interest" description="Disordered" evidence="3">
    <location>
        <begin position="139"/>
        <end position="176"/>
    </location>
</feature>
<dbReference type="InterPro" id="IPR021858">
    <property type="entry name" value="Fun_TF"/>
</dbReference>
<dbReference type="Proteomes" id="UP000002149">
    <property type="component" value="Chromosome 10"/>
</dbReference>
<dbReference type="RefSeq" id="XP_024513691.1">
    <property type="nucleotide sequence ID" value="XM_024657996.1"/>
</dbReference>
<dbReference type="PANTHER" id="PTHR37534">
    <property type="entry name" value="TRANSCRIPTIONAL ACTIVATOR PROTEIN UGA3"/>
    <property type="match status" value="1"/>
</dbReference>
<dbReference type="Pfam" id="PF11951">
    <property type="entry name" value="Fungal_trans_2"/>
    <property type="match status" value="1"/>
</dbReference>
<dbReference type="HOGENOM" id="CLU_538628_0_0_1"/>
<evidence type="ECO:0000256" key="1">
    <source>
        <dbReference type="ARBA" id="ARBA00004123"/>
    </source>
</evidence>
<dbReference type="InterPro" id="IPR036864">
    <property type="entry name" value="Zn2-C6_fun-type_DNA-bd_sf"/>
</dbReference>
<proteinExistence type="predicted"/>
<dbReference type="KEGG" id="cne:CNJ03080"/>
<comment type="subcellular location">
    <subcellularLocation>
        <location evidence="1">Nucleus</location>
    </subcellularLocation>
</comment>
<protein>
    <submittedName>
        <fullName evidence="5">Expressed protein</fullName>
    </submittedName>
</protein>
<evidence type="ECO:0000256" key="2">
    <source>
        <dbReference type="ARBA" id="ARBA00023242"/>
    </source>
</evidence>
<dbReference type="PaxDb" id="214684-Q5KA49"/>
<feature type="domain" description="Zn(2)-C6 fungal-type" evidence="4">
    <location>
        <begin position="43"/>
        <end position="75"/>
    </location>
</feature>
<dbReference type="SUPFAM" id="SSF57701">
    <property type="entry name" value="Zn2/Cys6 DNA-binding domain"/>
    <property type="match status" value="1"/>
</dbReference>
<accession>Q5KA49</accession>
<dbReference type="GO" id="GO:0000981">
    <property type="term" value="F:DNA-binding transcription factor activity, RNA polymerase II-specific"/>
    <property type="evidence" value="ECO:0007669"/>
    <property type="project" value="InterPro"/>
</dbReference>
<gene>
    <name evidence="5" type="ordered locus">CNJ03080</name>
</gene>
<dbReference type="PANTHER" id="PTHR37534:SF46">
    <property type="entry name" value="ZN(II)2CYS6 TRANSCRIPTION FACTOR (EUROFUNG)"/>
    <property type="match status" value="1"/>
</dbReference>
<feature type="compositionally biased region" description="Polar residues" evidence="3">
    <location>
        <begin position="165"/>
        <end position="176"/>
    </location>
</feature>
<dbReference type="Pfam" id="PF00172">
    <property type="entry name" value="Zn_clus"/>
    <property type="match status" value="1"/>
</dbReference>
<evidence type="ECO:0000256" key="3">
    <source>
        <dbReference type="SAM" id="MobiDB-lite"/>
    </source>
</evidence>